<dbReference type="EMBL" id="FOGF01000011">
    <property type="protein sequence ID" value="SEQ92347.1"/>
    <property type="molecule type" value="Genomic_DNA"/>
</dbReference>
<dbReference type="Proteomes" id="UP000198556">
    <property type="component" value="Unassembled WGS sequence"/>
</dbReference>
<keyword evidence="1" id="KW-1133">Transmembrane helix</keyword>
<evidence type="ECO:0000313" key="4">
    <source>
        <dbReference type="Proteomes" id="UP000198556"/>
    </source>
</evidence>
<feature type="transmembrane region" description="Helical" evidence="1">
    <location>
        <begin position="6"/>
        <end position="25"/>
    </location>
</feature>
<keyword evidence="1" id="KW-0812">Transmembrane</keyword>
<dbReference type="OrthoDB" id="2242521at2"/>
<dbReference type="InterPro" id="IPR046350">
    <property type="entry name" value="Cystatin_sf"/>
</dbReference>
<organism evidence="3 4">
    <name type="scientific">Granulicatella balaenopterae</name>
    <dbReference type="NCBI Taxonomy" id="137733"/>
    <lineage>
        <taxon>Bacteria</taxon>
        <taxon>Bacillati</taxon>
        <taxon>Bacillota</taxon>
        <taxon>Bacilli</taxon>
        <taxon>Lactobacillales</taxon>
        <taxon>Carnobacteriaceae</taxon>
        <taxon>Granulicatella</taxon>
    </lineage>
</organism>
<dbReference type="SUPFAM" id="SSF54403">
    <property type="entry name" value="Cystatin/monellin"/>
    <property type="match status" value="2"/>
</dbReference>
<feature type="domain" description="Cell wall elongation regulator TseB-like" evidence="2">
    <location>
        <begin position="37"/>
        <end position="80"/>
    </location>
</feature>
<dbReference type="Gene3D" id="3.10.450.40">
    <property type="match status" value="2"/>
</dbReference>
<gene>
    <name evidence="3" type="ORF">SAMN05421767_11120</name>
</gene>
<dbReference type="RefSeq" id="WP_089746374.1">
    <property type="nucleotide sequence ID" value="NZ_FOGF01000011.1"/>
</dbReference>
<evidence type="ECO:0000313" key="3">
    <source>
        <dbReference type="EMBL" id="SEQ92347.1"/>
    </source>
</evidence>
<protein>
    <submittedName>
        <fullName evidence="3">Uncharacterized protein YpmB</fullName>
    </submittedName>
</protein>
<accession>A0A1H9JZZ4</accession>
<proteinExistence type="predicted"/>
<sequence>MKRGTVFGIVCILLAIIFTAARVFYVTEEPKILAQKEAVSLMKEEVQFQEITDFYWFNTSETFYSIAGTTIEGNKVYAIVSPETKKVVVVDQAKYISEEDAKSITLQEKEPQAVKQARLGMIGEEPVWEVNYQISEHSIGYYYILAKNGQWIKDIENI</sequence>
<reference evidence="3 4" key="1">
    <citation type="submission" date="2016-10" db="EMBL/GenBank/DDBJ databases">
        <authorList>
            <person name="de Groot N.N."/>
        </authorList>
    </citation>
    <scope>NUCLEOTIDE SEQUENCE [LARGE SCALE GENOMIC DNA]</scope>
    <source>
        <strain evidence="3 4">DSM 15827</strain>
    </source>
</reference>
<dbReference type="InterPro" id="IPR041401">
    <property type="entry name" value="TseB-like_dom"/>
</dbReference>
<evidence type="ECO:0000256" key="1">
    <source>
        <dbReference type="SAM" id="Phobius"/>
    </source>
</evidence>
<dbReference type="STRING" id="137733.SAMN05421767_11120"/>
<name>A0A1H9JZZ4_9LACT</name>
<keyword evidence="1" id="KW-0472">Membrane</keyword>
<evidence type="ECO:0000259" key="2">
    <source>
        <dbReference type="Pfam" id="PF17881"/>
    </source>
</evidence>
<keyword evidence="4" id="KW-1185">Reference proteome</keyword>
<dbReference type="AlphaFoldDB" id="A0A1H9JZZ4"/>
<dbReference type="Pfam" id="PF17881">
    <property type="entry name" value="TseB"/>
    <property type="match status" value="1"/>
</dbReference>